<dbReference type="VEuPathDB" id="AmoebaDB:DICPUDRAFT_77270"/>
<evidence type="ECO:0000256" key="1">
    <source>
        <dbReference type="ARBA" id="ARBA00022741"/>
    </source>
</evidence>
<dbReference type="SMART" id="SM00173">
    <property type="entry name" value="RAS"/>
    <property type="match status" value="1"/>
</dbReference>
<dbReference type="PROSITE" id="PS51419">
    <property type="entry name" value="RAB"/>
    <property type="match status" value="1"/>
</dbReference>
<evidence type="ECO:0000313" key="4">
    <source>
        <dbReference type="EMBL" id="EGC37096.1"/>
    </source>
</evidence>
<evidence type="ECO:0000256" key="3">
    <source>
        <dbReference type="ARBA" id="ARBA00023288"/>
    </source>
</evidence>
<dbReference type="SMART" id="SM00175">
    <property type="entry name" value="RAB"/>
    <property type="match status" value="1"/>
</dbReference>
<dbReference type="OrthoDB" id="413584at2759"/>
<dbReference type="Proteomes" id="UP000001064">
    <property type="component" value="Unassembled WGS sequence"/>
</dbReference>
<protein>
    <submittedName>
        <fullName evidence="4">Uncharacterized protein</fullName>
    </submittedName>
</protein>
<accession>F0ZG45</accession>
<dbReference type="InterPro" id="IPR050227">
    <property type="entry name" value="Rab"/>
</dbReference>
<dbReference type="GO" id="GO:0005525">
    <property type="term" value="F:GTP binding"/>
    <property type="evidence" value="ECO:0000318"/>
    <property type="project" value="GO_Central"/>
</dbReference>
<name>F0ZG45_DICPU</name>
<sequence>MIETIKIVCNGDLKVGKTSFIKVFIDDLFPEVYQETILCSIDYKNFEIGNKKFKLQIWEDNFGYRGCFPNEKRLIENTSIAFLIYDITNLQSYQSILRYCNGFFNEKTIVTLVGTKLDIVDLDNSKRKVPKEVVKENSMLFGYDYFEISSKYNINVHNCFLKQISKLSLINDNINININNDKNNTAFNNNI</sequence>
<dbReference type="PRINTS" id="PR00449">
    <property type="entry name" value="RASTRNSFRMNG"/>
</dbReference>
<evidence type="ECO:0000256" key="2">
    <source>
        <dbReference type="ARBA" id="ARBA00023134"/>
    </source>
</evidence>
<reference evidence="5" key="1">
    <citation type="journal article" date="2011" name="Genome Biol.">
        <title>Comparative genomics of the social amoebae Dictyostelium discoideum and Dictyostelium purpureum.</title>
        <authorList>
            <consortium name="US DOE Joint Genome Institute (JGI-PGF)"/>
            <person name="Sucgang R."/>
            <person name="Kuo A."/>
            <person name="Tian X."/>
            <person name="Salerno W."/>
            <person name="Parikh A."/>
            <person name="Feasley C.L."/>
            <person name="Dalin E."/>
            <person name="Tu H."/>
            <person name="Huang E."/>
            <person name="Barry K."/>
            <person name="Lindquist E."/>
            <person name="Shapiro H."/>
            <person name="Bruce D."/>
            <person name="Schmutz J."/>
            <person name="Salamov A."/>
            <person name="Fey P."/>
            <person name="Gaudet P."/>
            <person name="Anjard C."/>
            <person name="Babu M.M."/>
            <person name="Basu S."/>
            <person name="Bushmanova Y."/>
            <person name="van der Wel H."/>
            <person name="Katoh-Kurasawa M."/>
            <person name="Dinh C."/>
            <person name="Coutinho P.M."/>
            <person name="Saito T."/>
            <person name="Elias M."/>
            <person name="Schaap P."/>
            <person name="Kay R.R."/>
            <person name="Henrissat B."/>
            <person name="Eichinger L."/>
            <person name="Rivero F."/>
            <person name="Putnam N.H."/>
            <person name="West C.M."/>
            <person name="Loomis W.F."/>
            <person name="Chisholm R.L."/>
            <person name="Shaulsky G."/>
            <person name="Strassmann J.E."/>
            <person name="Queller D.C."/>
            <person name="Kuspa A."/>
            <person name="Grigoriev I.V."/>
        </authorList>
    </citation>
    <scope>NUCLEOTIDE SEQUENCE [LARGE SCALE GENOMIC DNA]</scope>
    <source>
        <strain evidence="5">QSDP1</strain>
    </source>
</reference>
<dbReference type="PANTHER" id="PTHR47977">
    <property type="entry name" value="RAS-RELATED PROTEIN RAB"/>
    <property type="match status" value="1"/>
</dbReference>
<dbReference type="GeneID" id="10503771"/>
<dbReference type="Gene3D" id="3.40.50.300">
    <property type="entry name" value="P-loop containing nucleotide triphosphate hydrolases"/>
    <property type="match status" value="1"/>
</dbReference>
<dbReference type="Pfam" id="PF00071">
    <property type="entry name" value="Ras"/>
    <property type="match status" value="1"/>
</dbReference>
<dbReference type="RefSeq" id="XP_003286377.1">
    <property type="nucleotide sequence ID" value="XM_003286329.1"/>
</dbReference>
<dbReference type="EMBL" id="GL871008">
    <property type="protein sequence ID" value="EGC37096.1"/>
    <property type="molecule type" value="Genomic_DNA"/>
</dbReference>
<dbReference type="SMART" id="SM00174">
    <property type="entry name" value="RHO"/>
    <property type="match status" value="1"/>
</dbReference>
<proteinExistence type="predicted"/>
<dbReference type="FunFam" id="3.40.50.300:FF:004211">
    <property type="entry name" value="Ras-related protein RabV"/>
    <property type="match status" value="1"/>
</dbReference>
<dbReference type="CDD" id="cd00154">
    <property type="entry name" value="Rab"/>
    <property type="match status" value="1"/>
</dbReference>
<dbReference type="InParanoid" id="F0ZG45"/>
<dbReference type="InterPro" id="IPR027417">
    <property type="entry name" value="P-loop_NTPase"/>
</dbReference>
<dbReference type="SUPFAM" id="SSF52540">
    <property type="entry name" value="P-loop containing nucleoside triphosphate hydrolases"/>
    <property type="match status" value="1"/>
</dbReference>
<evidence type="ECO:0000313" key="5">
    <source>
        <dbReference type="Proteomes" id="UP000001064"/>
    </source>
</evidence>
<dbReference type="eggNOG" id="KOG0094">
    <property type="taxonomic scope" value="Eukaryota"/>
</dbReference>
<keyword evidence="5" id="KW-1185">Reference proteome</keyword>
<dbReference type="STRING" id="5786.F0ZG45"/>
<keyword evidence="2" id="KW-0342">GTP-binding</keyword>
<dbReference type="AlphaFoldDB" id="F0ZG45"/>
<organism evidence="4 5">
    <name type="scientific">Dictyostelium purpureum</name>
    <name type="common">Slime mold</name>
    <dbReference type="NCBI Taxonomy" id="5786"/>
    <lineage>
        <taxon>Eukaryota</taxon>
        <taxon>Amoebozoa</taxon>
        <taxon>Evosea</taxon>
        <taxon>Eumycetozoa</taxon>
        <taxon>Dictyostelia</taxon>
        <taxon>Dictyosteliales</taxon>
        <taxon>Dictyosteliaceae</taxon>
        <taxon>Dictyostelium</taxon>
    </lineage>
</organism>
<gene>
    <name evidence="4" type="ORF">DICPUDRAFT_77270</name>
</gene>
<dbReference type="GO" id="GO:0016192">
    <property type="term" value="P:vesicle-mediated transport"/>
    <property type="evidence" value="ECO:0000318"/>
    <property type="project" value="GO_Central"/>
</dbReference>
<dbReference type="KEGG" id="dpp:DICPUDRAFT_77270"/>
<keyword evidence="3" id="KW-0449">Lipoprotein</keyword>
<keyword evidence="1" id="KW-0547">Nucleotide-binding</keyword>
<dbReference type="InterPro" id="IPR001806">
    <property type="entry name" value="Small_GTPase"/>
</dbReference>
<dbReference type="GO" id="GO:0003924">
    <property type="term" value="F:GTPase activity"/>
    <property type="evidence" value="ECO:0000318"/>
    <property type="project" value="GO_Central"/>
</dbReference>